<dbReference type="InterPro" id="IPR041356">
    <property type="entry name" value="PGM1_C"/>
</dbReference>
<dbReference type="GO" id="GO:0046872">
    <property type="term" value="F:metal ion binding"/>
    <property type="evidence" value="ECO:0007669"/>
    <property type="project" value="InterPro"/>
</dbReference>
<dbReference type="GO" id="GO:0005524">
    <property type="term" value="F:ATP binding"/>
    <property type="evidence" value="ECO:0007669"/>
    <property type="project" value="UniProtKB-UniRule"/>
</dbReference>
<keyword evidence="1" id="KW-0067">ATP-binding</keyword>
<dbReference type="SUPFAM" id="SSF56059">
    <property type="entry name" value="Glutathione synthetase ATP-binding domain-like"/>
    <property type="match status" value="1"/>
</dbReference>
<dbReference type="RefSeq" id="WP_095584295.1">
    <property type="nucleotide sequence ID" value="NZ_JAJQQS010000014.1"/>
</dbReference>
<dbReference type="InterPro" id="IPR040754">
    <property type="entry name" value="PreAtp-grasp"/>
</dbReference>
<keyword evidence="4" id="KW-1185">Reference proteome</keyword>
<dbReference type="InterPro" id="IPR011761">
    <property type="entry name" value="ATP-grasp"/>
</dbReference>
<sequence>MTRVLVGNDFSEDVRTDRGWTGWWVQRLAWFAADGDILVLPAAIDEDFLAYATALTGVDRNTLTVVVPPSDEGGEGTLSPGRLARPEFVAALRAALGGRAVTEVFSLWPDAAVARLARTLGAPAALPGYGFVDQGGGPLTNSKSVFRTLAGGAGVPVPAGAVATSKDVAETTIVELLASGEPVMVKHDFLSGGHGNEILSTTGGIRPIGARRTVTVPDRAAVRAYLDERWEWLTGGGRSRPVVERYHRDSSAYFTEYLISDEGVELAGDGELLSAPYAVGQVMPCVGLEPEVMRALVDGGRELCESLHAMGYRGRCATDAIVTPRREVLFTEYNGRITGSTHIYAVLGEQVIGDGYGTDRLILERVWPEGWAVGSFADALERLTASGHAYDPATRTGVLFTNAFDGRNGVMYCIAAPDLDTAWSLDRQLGSLFARKSAR</sequence>
<evidence type="ECO:0000313" key="3">
    <source>
        <dbReference type="EMBL" id="PAU45120.1"/>
    </source>
</evidence>
<dbReference type="Proteomes" id="UP000218944">
    <property type="component" value="Unassembled WGS sequence"/>
</dbReference>
<comment type="caution">
    <text evidence="3">The sequence shown here is derived from an EMBL/GenBank/DDBJ whole genome shotgun (WGS) entry which is preliminary data.</text>
</comment>
<dbReference type="EMBL" id="NSJV01000586">
    <property type="protein sequence ID" value="PAU45120.1"/>
    <property type="molecule type" value="Genomic_DNA"/>
</dbReference>
<name>A0A2A2D1A8_9ACTN</name>
<gene>
    <name evidence="3" type="ORF">CK936_31195</name>
</gene>
<dbReference type="PROSITE" id="PS50975">
    <property type="entry name" value="ATP_GRASP"/>
    <property type="match status" value="1"/>
</dbReference>
<organism evidence="3 4">
    <name type="scientific">Streptomyces albireticuli</name>
    <dbReference type="NCBI Taxonomy" id="1940"/>
    <lineage>
        <taxon>Bacteria</taxon>
        <taxon>Bacillati</taxon>
        <taxon>Actinomycetota</taxon>
        <taxon>Actinomycetes</taxon>
        <taxon>Kitasatosporales</taxon>
        <taxon>Streptomycetaceae</taxon>
        <taxon>Streptomyces</taxon>
    </lineage>
</organism>
<evidence type="ECO:0000259" key="2">
    <source>
        <dbReference type="PROSITE" id="PS50975"/>
    </source>
</evidence>
<feature type="domain" description="ATP-grasp" evidence="2">
    <location>
        <begin position="147"/>
        <end position="367"/>
    </location>
</feature>
<evidence type="ECO:0000313" key="4">
    <source>
        <dbReference type="Proteomes" id="UP000218944"/>
    </source>
</evidence>
<protein>
    <recommendedName>
        <fullName evidence="2">ATP-grasp domain-containing protein</fullName>
    </recommendedName>
</protein>
<reference evidence="3 4" key="1">
    <citation type="submission" date="2017-08" db="EMBL/GenBank/DDBJ databases">
        <title>Genome sequence of Streptomyces albireticuli NRRL B-1670.</title>
        <authorList>
            <person name="Graham D.E."/>
            <person name="Mahan K.M."/>
            <person name="Klingeman D.M."/>
            <person name="Hettich R.L."/>
            <person name="Parry R.J."/>
            <person name="Spain J.C."/>
        </authorList>
    </citation>
    <scope>NUCLEOTIDE SEQUENCE [LARGE SCALE GENOMIC DNA]</scope>
    <source>
        <strain evidence="3 4">NRRL B-1670</strain>
    </source>
</reference>
<evidence type="ECO:0000256" key="1">
    <source>
        <dbReference type="PROSITE-ProRule" id="PRU00409"/>
    </source>
</evidence>
<dbReference type="Pfam" id="PF18604">
    <property type="entry name" value="PreAtp-grasp"/>
    <property type="match status" value="1"/>
</dbReference>
<accession>A0A2A2D1A8</accession>
<proteinExistence type="predicted"/>
<keyword evidence="1" id="KW-0547">Nucleotide-binding</keyword>
<dbReference type="AlphaFoldDB" id="A0A2A2D1A8"/>
<dbReference type="Pfam" id="PF18105">
    <property type="entry name" value="PGM1_C"/>
    <property type="match status" value="1"/>
</dbReference>